<name>A0A6F8YF67_9ACTN</name>
<gene>
    <name evidence="1" type="ORF">Psuf_020230</name>
</gene>
<dbReference type="Gene3D" id="2.30.29.80">
    <property type="match status" value="1"/>
</dbReference>
<accession>A0A6F8YF67</accession>
<dbReference type="AlphaFoldDB" id="A0A6F8YF67"/>
<protein>
    <submittedName>
        <fullName evidence="1">Uncharacterized protein</fullName>
    </submittedName>
</protein>
<evidence type="ECO:0000313" key="2">
    <source>
        <dbReference type="Proteomes" id="UP000503011"/>
    </source>
</evidence>
<organism evidence="1 2">
    <name type="scientific">Phytohabitans suffuscus</name>
    <dbReference type="NCBI Taxonomy" id="624315"/>
    <lineage>
        <taxon>Bacteria</taxon>
        <taxon>Bacillati</taxon>
        <taxon>Actinomycetota</taxon>
        <taxon>Actinomycetes</taxon>
        <taxon>Micromonosporales</taxon>
        <taxon>Micromonosporaceae</taxon>
    </lineage>
</organism>
<dbReference type="EMBL" id="AP022871">
    <property type="protein sequence ID" value="BCB84710.1"/>
    <property type="molecule type" value="Genomic_DNA"/>
</dbReference>
<proteinExistence type="predicted"/>
<keyword evidence="2" id="KW-1185">Reference proteome</keyword>
<sequence>MHLLPPSSAPAWLGWPLAAPVPEWARSVDTREPLAVTAGAPRRHSSQPRGGWYAWRLMTANNRELARSVLRFAAPDLCRQAVREVQAASARLVLSTVSDPLTGQFSWRGELDGTAVAAGKHYEQEQNARSAAKRFLDAVVEAEITDIVRGLRDRRGPAPAGHTPEGEL</sequence>
<evidence type="ECO:0000313" key="1">
    <source>
        <dbReference type="EMBL" id="BCB84710.1"/>
    </source>
</evidence>
<dbReference type="Proteomes" id="UP000503011">
    <property type="component" value="Chromosome"/>
</dbReference>
<reference evidence="1 2" key="2">
    <citation type="submission" date="2020-03" db="EMBL/GenBank/DDBJ databases">
        <authorList>
            <person name="Ichikawa N."/>
            <person name="Kimura A."/>
            <person name="Kitahashi Y."/>
            <person name="Uohara A."/>
        </authorList>
    </citation>
    <scope>NUCLEOTIDE SEQUENCE [LARGE SCALE GENOMIC DNA]</scope>
    <source>
        <strain evidence="1 2">NBRC 105367</strain>
    </source>
</reference>
<reference evidence="1 2" key="1">
    <citation type="submission" date="2020-03" db="EMBL/GenBank/DDBJ databases">
        <title>Whole genome shotgun sequence of Phytohabitans suffuscus NBRC 105367.</title>
        <authorList>
            <person name="Komaki H."/>
            <person name="Tamura T."/>
        </authorList>
    </citation>
    <scope>NUCLEOTIDE SEQUENCE [LARGE SCALE GENOMIC DNA]</scope>
    <source>
        <strain evidence="1 2">NBRC 105367</strain>
    </source>
</reference>
<dbReference type="KEGG" id="psuu:Psuf_020230"/>